<organism evidence="3 4">
    <name type="scientific">Candidatus Methylumidiphilus alinenensis</name>
    <dbReference type="NCBI Taxonomy" id="2202197"/>
    <lineage>
        <taxon>Bacteria</taxon>
        <taxon>Pseudomonadati</taxon>
        <taxon>Pseudomonadota</taxon>
        <taxon>Gammaproteobacteria</taxon>
        <taxon>Methylococcales</taxon>
        <taxon>Candidatus Methylumidiphilus</taxon>
    </lineage>
</organism>
<evidence type="ECO:0000313" key="3">
    <source>
        <dbReference type="EMBL" id="PZN71493.1"/>
    </source>
</evidence>
<dbReference type="SUPFAM" id="SSF52540">
    <property type="entry name" value="P-loop containing nucleoside triphosphate hydrolases"/>
    <property type="match status" value="1"/>
</dbReference>
<dbReference type="InterPro" id="IPR027417">
    <property type="entry name" value="P-loop_NTPase"/>
</dbReference>
<evidence type="ECO:0000313" key="4">
    <source>
        <dbReference type="Proteomes" id="UP000249396"/>
    </source>
</evidence>
<proteinExistence type="predicted"/>
<dbReference type="Proteomes" id="UP000249396">
    <property type="component" value="Unassembled WGS sequence"/>
</dbReference>
<evidence type="ECO:0000259" key="1">
    <source>
        <dbReference type="PROSITE" id="PS50104"/>
    </source>
</evidence>
<dbReference type="Pfam" id="PF05729">
    <property type="entry name" value="NACHT"/>
    <property type="match status" value="1"/>
</dbReference>
<feature type="domain" description="TIR" evidence="1">
    <location>
        <begin position="1"/>
        <end position="142"/>
    </location>
</feature>
<name>A0A2W4QHN6_9GAMM</name>
<comment type="caution">
    <text evidence="3">The sequence shown here is derived from an EMBL/GenBank/DDBJ whole genome shotgun (WGS) entry which is preliminary data.</text>
</comment>
<dbReference type="EMBL" id="QJPH01000520">
    <property type="protein sequence ID" value="PZN71493.1"/>
    <property type="molecule type" value="Genomic_DNA"/>
</dbReference>
<dbReference type="SUPFAM" id="SSF52200">
    <property type="entry name" value="Toll/Interleukin receptor TIR domain"/>
    <property type="match status" value="1"/>
</dbReference>
<dbReference type="AlphaFoldDB" id="A0A2W4QHN6"/>
<dbReference type="InterPro" id="IPR007111">
    <property type="entry name" value="NACHT_NTPase"/>
</dbReference>
<feature type="non-terminal residue" evidence="3">
    <location>
        <position position="786"/>
    </location>
</feature>
<dbReference type="GO" id="GO:0007165">
    <property type="term" value="P:signal transduction"/>
    <property type="evidence" value="ECO:0007669"/>
    <property type="project" value="InterPro"/>
</dbReference>
<gene>
    <name evidence="3" type="ORF">DM484_26265</name>
</gene>
<dbReference type="InterPro" id="IPR035897">
    <property type="entry name" value="Toll_tir_struct_dom_sf"/>
</dbReference>
<dbReference type="PROSITE" id="PS50104">
    <property type="entry name" value="TIR"/>
    <property type="match status" value="1"/>
</dbReference>
<dbReference type="InterPro" id="IPR000157">
    <property type="entry name" value="TIR_dom"/>
</dbReference>
<dbReference type="PROSITE" id="PS51534">
    <property type="entry name" value="SEFIR"/>
    <property type="match status" value="1"/>
</dbReference>
<dbReference type="Gene3D" id="3.40.50.10140">
    <property type="entry name" value="Toll/interleukin-1 receptor homology (TIR) domain"/>
    <property type="match status" value="1"/>
</dbReference>
<protein>
    <recommendedName>
        <fullName evidence="5">SEFIR domain-containing protein</fullName>
    </recommendedName>
</protein>
<feature type="domain" description="SEFIR" evidence="2">
    <location>
        <begin position="1"/>
        <end position="133"/>
    </location>
</feature>
<reference evidence="3 4" key="1">
    <citation type="journal article" date="2018" name="Aquat. Microb. Ecol.">
        <title>Gammaproteobacterial methanotrophs dominate.</title>
        <authorList>
            <person name="Rissanen A.J."/>
            <person name="Saarenheimo J."/>
            <person name="Tiirola M."/>
            <person name="Peura S."/>
            <person name="Aalto S.L."/>
            <person name="Karvinen A."/>
            <person name="Nykanen H."/>
        </authorList>
    </citation>
    <scope>NUCLEOTIDE SEQUENCE [LARGE SCALE GENOMIC DNA]</scope>
    <source>
        <strain evidence="3">AMbin10</strain>
    </source>
</reference>
<sequence>MPVVFISYSWDSQEHKAWVKGLAQRLIDKGVQVILDQSDCPLGASFTLTMEEALTKGDRVLVILTENYKRKADNRQYGVGFEGQIISAELYQNGRSNKFIPVLRSGDSIQSTPAYLQGRHGVDMRSDVDFEPEFLRLLEGISEYSDKPSQGSPPDFGTKSEVVNADIPGKPSNFALLKLAELRDAVLANSPLPPLDKAAILAITAHSPRTLEEYRLTRIAEWSQPRYELDRRFTRLTLQVDQDTERQASAQSFDDLRKVLDEVIESALVVLGPPGSGKSTLLRRLELDLAVEALRNPNDEAALSFFLPLNRYLPAQPGLPLPSPQAWLEQQWSASNTGRHLPPLATLLADGPFVLLLDAVNEMSHADAGDYSKAIGHWRIFLADLKSRFPRVRLVFSCRRQDYTAELSAGSRIPHVRIEQLDNAQVEQFLALYKPGQGPVLWRQLQGSPQLDLFRSPFYLNLLLNQVGMEGKVPQGRAELFSGFVRQALAREVNEVQNPLFHPSHQLLVKSDFQRILQRDRMGTHELAKDSPLFPALSAFARQLQENQGAAQMARVRVEQTEAVAMLGGNPFGEVWNGRVLNPPLPVTVHSLPGNAGVPPAIIAAKMAALPGKSGGGLNGYPLPNPTIGEAVLEASLALQVLDKQDGDVLFVHQLFQEYFAARAICSAPAPELAKTAWRANELSPSLQQTLETLADYEPLPPVPSTGWEETFLLAAEMLDSPVAFINALANVNLPLAGRCAALVNPVETNNPLSVKEGRGMSTLCQQLRQLLLVRSRNPKADLRAR</sequence>
<dbReference type="Gene3D" id="3.40.50.300">
    <property type="entry name" value="P-loop containing nucleotide triphosphate hydrolases"/>
    <property type="match status" value="1"/>
</dbReference>
<dbReference type="InterPro" id="IPR013568">
    <property type="entry name" value="SEFIR_dom"/>
</dbReference>
<dbReference type="Pfam" id="PF13676">
    <property type="entry name" value="TIR_2"/>
    <property type="match status" value="1"/>
</dbReference>
<accession>A0A2W4QHN6</accession>
<evidence type="ECO:0000259" key="2">
    <source>
        <dbReference type="PROSITE" id="PS51534"/>
    </source>
</evidence>
<evidence type="ECO:0008006" key="5">
    <source>
        <dbReference type="Google" id="ProtNLM"/>
    </source>
</evidence>